<evidence type="ECO:0000256" key="1">
    <source>
        <dbReference type="SAM" id="MobiDB-lite"/>
    </source>
</evidence>
<feature type="non-terminal residue" evidence="2">
    <location>
        <position position="151"/>
    </location>
</feature>
<reference evidence="2" key="1">
    <citation type="journal article" date="2019" name="Sci. Rep.">
        <title>Draft genome of Tanacetum cinerariifolium, the natural source of mosquito coil.</title>
        <authorList>
            <person name="Yamashiro T."/>
            <person name="Shiraishi A."/>
            <person name="Satake H."/>
            <person name="Nakayama K."/>
        </authorList>
    </citation>
    <scope>NUCLEOTIDE SEQUENCE</scope>
</reference>
<feature type="region of interest" description="Disordered" evidence="1">
    <location>
        <begin position="1"/>
        <end position="31"/>
    </location>
</feature>
<comment type="caution">
    <text evidence="2">The sequence shown here is derived from an EMBL/GenBank/DDBJ whole genome shotgun (WGS) entry which is preliminary data.</text>
</comment>
<feature type="compositionally biased region" description="Polar residues" evidence="1">
    <location>
        <begin position="16"/>
        <end position="28"/>
    </location>
</feature>
<gene>
    <name evidence="2" type="ORF">Tci_616219</name>
</gene>
<dbReference type="AlphaFoldDB" id="A0A699JMZ7"/>
<name>A0A699JMZ7_TANCI</name>
<sequence>MERAATIASSLEAEQESGNINRTPSMATLNEPLPYGTNLGSGPRCQDTILGDEDAQNRFETASIKSNDSPLSRVNTLGSEEDRMKLMELMKVCINYLMSPTIYTSCIKQYYTFSKVKTVNDDVRLQALVDGKKVIVNGASIRCDLILDDAK</sequence>
<organism evidence="2">
    <name type="scientific">Tanacetum cinerariifolium</name>
    <name type="common">Dalmatian daisy</name>
    <name type="synonym">Chrysanthemum cinerariifolium</name>
    <dbReference type="NCBI Taxonomy" id="118510"/>
    <lineage>
        <taxon>Eukaryota</taxon>
        <taxon>Viridiplantae</taxon>
        <taxon>Streptophyta</taxon>
        <taxon>Embryophyta</taxon>
        <taxon>Tracheophyta</taxon>
        <taxon>Spermatophyta</taxon>
        <taxon>Magnoliopsida</taxon>
        <taxon>eudicotyledons</taxon>
        <taxon>Gunneridae</taxon>
        <taxon>Pentapetalae</taxon>
        <taxon>asterids</taxon>
        <taxon>campanulids</taxon>
        <taxon>Asterales</taxon>
        <taxon>Asteraceae</taxon>
        <taxon>Asteroideae</taxon>
        <taxon>Anthemideae</taxon>
        <taxon>Anthemidinae</taxon>
        <taxon>Tanacetum</taxon>
    </lineage>
</organism>
<dbReference type="EMBL" id="BKCJ010424799">
    <property type="protein sequence ID" value="GFA44247.1"/>
    <property type="molecule type" value="Genomic_DNA"/>
</dbReference>
<evidence type="ECO:0000313" key="2">
    <source>
        <dbReference type="EMBL" id="GFA44247.1"/>
    </source>
</evidence>
<protein>
    <submittedName>
        <fullName evidence="2">Uncharacterized protein</fullName>
    </submittedName>
</protein>
<accession>A0A699JMZ7</accession>
<proteinExistence type="predicted"/>